<dbReference type="Gene3D" id="2.30.110.10">
    <property type="entry name" value="Electron Transport, Fmn-binding Protein, Chain A"/>
    <property type="match status" value="1"/>
</dbReference>
<dbReference type="PANTHER" id="PTHR43812:SF2">
    <property type="entry name" value="FLAVIN REDUCTASE LIKE DOMAIN-CONTAINING PROTEIN"/>
    <property type="match status" value="1"/>
</dbReference>
<dbReference type="SMART" id="SM00903">
    <property type="entry name" value="Flavin_Reduct"/>
    <property type="match status" value="1"/>
</dbReference>
<proteinExistence type="predicted"/>
<dbReference type="Pfam" id="PF01613">
    <property type="entry name" value="Flavin_Reduct"/>
    <property type="match status" value="1"/>
</dbReference>
<name>A0ABP6WF71_9ACTN</name>
<keyword evidence="3" id="KW-1185">Reference proteome</keyword>
<evidence type="ECO:0000313" key="2">
    <source>
        <dbReference type="EMBL" id="GAA3549891.1"/>
    </source>
</evidence>
<evidence type="ECO:0000313" key="3">
    <source>
        <dbReference type="Proteomes" id="UP001500767"/>
    </source>
</evidence>
<feature type="domain" description="Flavin reductase like" evidence="1">
    <location>
        <begin position="25"/>
        <end position="176"/>
    </location>
</feature>
<organism evidence="2 3">
    <name type="scientific">Microlunatus spumicola</name>
    <dbReference type="NCBI Taxonomy" id="81499"/>
    <lineage>
        <taxon>Bacteria</taxon>
        <taxon>Bacillati</taxon>
        <taxon>Actinomycetota</taxon>
        <taxon>Actinomycetes</taxon>
        <taxon>Propionibacteriales</taxon>
        <taxon>Propionibacteriaceae</taxon>
        <taxon>Microlunatus</taxon>
    </lineage>
</organism>
<protein>
    <submittedName>
        <fullName evidence="2">Flavin reductase family protein</fullName>
    </submittedName>
</protein>
<dbReference type="PANTHER" id="PTHR43812">
    <property type="entry name" value="BLR2425 PROTEIN"/>
    <property type="match status" value="1"/>
</dbReference>
<evidence type="ECO:0000259" key="1">
    <source>
        <dbReference type="SMART" id="SM00903"/>
    </source>
</evidence>
<sequence length="204" mass="22022">MADAVPDHFYRPADGHGLAHDPFNAIVAPRPIGWIGTRSVDGVRNLAPYSFFNAISYTPPLVGFSSIGTKDSVRNAQETGAFTWNLVTRALAEQMNATSTREGVDEFERAGLGPVDGDEVDAPRVAEAPVSFECRTAQVLQLLAADGSPTDSWWCTGEVVGVHIAEDLLVDGVYRTELARPVLRGGGPSAYYELGDRFDLTRPD</sequence>
<accession>A0ABP6WF71</accession>
<reference evidence="3" key="1">
    <citation type="journal article" date="2019" name="Int. J. Syst. Evol. Microbiol.">
        <title>The Global Catalogue of Microorganisms (GCM) 10K type strain sequencing project: providing services to taxonomists for standard genome sequencing and annotation.</title>
        <authorList>
            <consortium name="The Broad Institute Genomics Platform"/>
            <consortium name="The Broad Institute Genome Sequencing Center for Infectious Disease"/>
            <person name="Wu L."/>
            <person name="Ma J."/>
        </authorList>
    </citation>
    <scope>NUCLEOTIDE SEQUENCE [LARGE SCALE GENOMIC DNA]</scope>
    <source>
        <strain evidence="3">JCM 16540</strain>
    </source>
</reference>
<gene>
    <name evidence="2" type="ORF">GCM10022197_00880</name>
</gene>
<comment type="caution">
    <text evidence="2">The sequence shown here is derived from an EMBL/GenBank/DDBJ whole genome shotgun (WGS) entry which is preliminary data.</text>
</comment>
<dbReference type="InterPro" id="IPR012349">
    <property type="entry name" value="Split_barrel_FMN-bd"/>
</dbReference>
<dbReference type="EMBL" id="BAAAYR010000001">
    <property type="protein sequence ID" value="GAA3549891.1"/>
    <property type="molecule type" value="Genomic_DNA"/>
</dbReference>
<dbReference type="SUPFAM" id="SSF50475">
    <property type="entry name" value="FMN-binding split barrel"/>
    <property type="match status" value="1"/>
</dbReference>
<dbReference type="InterPro" id="IPR002563">
    <property type="entry name" value="Flavin_Rdtase-like_dom"/>
</dbReference>
<dbReference type="Proteomes" id="UP001500767">
    <property type="component" value="Unassembled WGS sequence"/>
</dbReference>